<accession>A0ABP9CX25</accession>
<gene>
    <name evidence="3" type="ORF">GCM10023353_27830</name>
</gene>
<proteinExistence type="predicted"/>
<dbReference type="EMBL" id="BAABKQ010000001">
    <property type="protein sequence ID" value="GAA4818905.1"/>
    <property type="molecule type" value="Genomic_DNA"/>
</dbReference>
<sequence>MTASVTAPRSLSIAEIRALDITGVRAAANAADTGAVRMGAARDDVDRAARRLFRTWSGSAARLARGSVRSALSHGDTAAAREHRVSVCLADAYQRLSIARSEVLGEVQEAVVEGILVDEATSTVRAPLPEPELEQRARLAALRIADALDGFAAVDADAAATVDSAMAREEHVRAARWADGSVGALAAMTQAAGSAPTVPSGTPAANREYWQSLDPGEKAELIAVRPAAVGALDGIPADARHRANMHLLDSEEDRLEREADSARRAHADGPLNRAHAKLRDIDAVRTVMAANPAARLMALDMRGDARGRAAVAVGAPDTAEHIAVTTPGLNTTVESSLATMVDEAGMLRTAAAAQIADGAAPNASAAVDDVAAIAWIGYDAPQFGIDSLTEFVSGAANTVTPATARDGAARLAPFLDGLRAASQHPDPHITALGHSYGSVTTSLALQNPAVGGAVDDVVFYGSPGVIADDPGDLGLAPHHAYVLEADDDAIADIGNLHSPFVPPQIRKLDRFGPDPGSLSSFEQLSADEATTPDGRHLGGASGHSEYTRPGPDGGLRTSTYNMAAVVAGRTENLIRK</sequence>
<evidence type="ECO:0000313" key="4">
    <source>
        <dbReference type="Proteomes" id="UP001500839"/>
    </source>
</evidence>
<organism evidence="3 4">
    <name type="scientific">Tomitella cavernea</name>
    <dbReference type="NCBI Taxonomy" id="1387982"/>
    <lineage>
        <taxon>Bacteria</taxon>
        <taxon>Bacillati</taxon>
        <taxon>Actinomycetota</taxon>
        <taxon>Actinomycetes</taxon>
        <taxon>Mycobacteriales</taxon>
        <taxon>Tomitella</taxon>
    </lineage>
</organism>
<name>A0ABP9CX25_9ACTN</name>
<protein>
    <recommendedName>
        <fullName evidence="2">DUF1023 domain-containing protein</fullName>
    </recommendedName>
</protein>
<keyword evidence="4" id="KW-1185">Reference proteome</keyword>
<dbReference type="InterPro" id="IPR029058">
    <property type="entry name" value="AB_hydrolase_fold"/>
</dbReference>
<evidence type="ECO:0000313" key="3">
    <source>
        <dbReference type="EMBL" id="GAA4818905.1"/>
    </source>
</evidence>
<feature type="domain" description="DUF1023" evidence="2">
    <location>
        <begin position="305"/>
        <end position="496"/>
    </location>
</feature>
<dbReference type="InterPro" id="IPR010427">
    <property type="entry name" value="DUF1023"/>
</dbReference>
<comment type="caution">
    <text evidence="3">The sequence shown here is derived from an EMBL/GenBank/DDBJ whole genome shotgun (WGS) entry which is preliminary data.</text>
</comment>
<evidence type="ECO:0000259" key="2">
    <source>
        <dbReference type="Pfam" id="PF06259"/>
    </source>
</evidence>
<dbReference type="Proteomes" id="UP001500839">
    <property type="component" value="Unassembled WGS sequence"/>
</dbReference>
<dbReference type="Pfam" id="PF06259">
    <property type="entry name" value="Abhydrolase_8"/>
    <property type="match status" value="1"/>
</dbReference>
<dbReference type="SUPFAM" id="SSF53474">
    <property type="entry name" value="alpha/beta-Hydrolases"/>
    <property type="match status" value="1"/>
</dbReference>
<reference evidence="4" key="1">
    <citation type="journal article" date="2019" name="Int. J. Syst. Evol. Microbiol.">
        <title>The Global Catalogue of Microorganisms (GCM) 10K type strain sequencing project: providing services to taxonomists for standard genome sequencing and annotation.</title>
        <authorList>
            <consortium name="The Broad Institute Genomics Platform"/>
            <consortium name="The Broad Institute Genome Sequencing Center for Infectious Disease"/>
            <person name="Wu L."/>
            <person name="Ma J."/>
        </authorList>
    </citation>
    <scope>NUCLEOTIDE SEQUENCE [LARGE SCALE GENOMIC DNA]</scope>
    <source>
        <strain evidence="4">JCM 18542</strain>
    </source>
</reference>
<feature type="region of interest" description="Disordered" evidence="1">
    <location>
        <begin position="529"/>
        <end position="557"/>
    </location>
</feature>
<evidence type="ECO:0000256" key="1">
    <source>
        <dbReference type="SAM" id="MobiDB-lite"/>
    </source>
</evidence>